<dbReference type="EMBL" id="AP024169">
    <property type="protein sequence ID" value="BCN29229.1"/>
    <property type="molecule type" value="Genomic_DNA"/>
</dbReference>
<dbReference type="GO" id="GO:0005524">
    <property type="term" value="F:ATP binding"/>
    <property type="evidence" value="ECO:0007669"/>
    <property type="project" value="UniProtKB-KW"/>
</dbReference>
<evidence type="ECO:0000256" key="6">
    <source>
        <dbReference type="ARBA" id="ARBA00022769"/>
    </source>
</evidence>
<keyword evidence="8" id="KW-0267">Excision nuclease</keyword>
<keyword evidence="10" id="KW-0234">DNA repair</keyword>
<evidence type="ECO:0000256" key="12">
    <source>
        <dbReference type="ARBA" id="ARBA00039316"/>
    </source>
</evidence>
<dbReference type="PROSITE" id="PS50893">
    <property type="entry name" value="ABC_TRANSPORTER_2"/>
    <property type="match status" value="2"/>
</dbReference>
<evidence type="ECO:0000256" key="8">
    <source>
        <dbReference type="ARBA" id="ARBA00022881"/>
    </source>
</evidence>
<dbReference type="Proteomes" id="UP000595897">
    <property type="component" value="Chromosome"/>
</dbReference>
<dbReference type="PANTHER" id="PTHR43152:SF3">
    <property type="entry name" value="UVRABC SYSTEM PROTEIN A"/>
    <property type="match status" value="1"/>
</dbReference>
<evidence type="ECO:0000256" key="11">
    <source>
        <dbReference type="ARBA" id="ARBA00038000"/>
    </source>
</evidence>
<feature type="domain" description="ABC transporter" evidence="14">
    <location>
        <begin position="436"/>
        <end position="790"/>
    </location>
</feature>
<keyword evidence="3" id="KW-0677">Repeat</keyword>
<dbReference type="InterPro" id="IPR003593">
    <property type="entry name" value="AAA+_ATPase"/>
</dbReference>
<evidence type="ECO:0000256" key="5">
    <source>
        <dbReference type="ARBA" id="ARBA00022763"/>
    </source>
</evidence>
<dbReference type="GO" id="GO:0006281">
    <property type="term" value="P:DNA repair"/>
    <property type="evidence" value="ECO:0007669"/>
    <property type="project" value="UniProtKB-KW"/>
</dbReference>
<keyword evidence="9" id="KW-0238">DNA-binding</keyword>
<evidence type="ECO:0000313" key="16">
    <source>
        <dbReference type="Proteomes" id="UP000595897"/>
    </source>
</evidence>
<evidence type="ECO:0000256" key="4">
    <source>
        <dbReference type="ARBA" id="ARBA00022741"/>
    </source>
</evidence>
<protein>
    <recommendedName>
        <fullName evidence="12">UvrABC system protein A</fullName>
    </recommendedName>
    <alternativeName>
        <fullName evidence="13">Excinuclease ABC subunit A</fullName>
    </alternativeName>
</protein>
<keyword evidence="2" id="KW-0963">Cytoplasm</keyword>
<evidence type="ECO:0000256" key="7">
    <source>
        <dbReference type="ARBA" id="ARBA00022840"/>
    </source>
</evidence>
<comment type="similarity">
    <text evidence="11">Belongs to the ABC transporter superfamily. UvrA family.</text>
</comment>
<dbReference type="PROSITE" id="PS00211">
    <property type="entry name" value="ABC_TRANSPORTER_1"/>
    <property type="match status" value="1"/>
</dbReference>
<dbReference type="GO" id="GO:0003677">
    <property type="term" value="F:DNA binding"/>
    <property type="evidence" value="ECO:0007669"/>
    <property type="project" value="UniProtKB-KW"/>
</dbReference>
<gene>
    <name evidence="15" type="ORF">bsdtb5_05240</name>
</gene>
<accession>A0A7R7EI93</accession>
<reference evidence="15 16" key="1">
    <citation type="submission" date="2020-11" db="EMBL/GenBank/DDBJ databases">
        <title>Draft genome sequencing of a Lachnospiraceae strain isolated from anoxic soil subjected to BSD treatment.</title>
        <authorList>
            <person name="Uek A."/>
            <person name="Tonouchi A."/>
        </authorList>
    </citation>
    <scope>NUCLEOTIDE SEQUENCE [LARGE SCALE GENOMIC DNA]</scope>
    <source>
        <strain evidence="15 16">TB5</strain>
    </source>
</reference>
<dbReference type="SMART" id="SM00382">
    <property type="entry name" value="AAA"/>
    <property type="match status" value="2"/>
</dbReference>
<dbReference type="AlphaFoldDB" id="A0A7R7EI93"/>
<dbReference type="GO" id="GO:0005737">
    <property type="term" value="C:cytoplasm"/>
    <property type="evidence" value="ECO:0007669"/>
    <property type="project" value="UniProtKB-SubCell"/>
</dbReference>
<evidence type="ECO:0000256" key="3">
    <source>
        <dbReference type="ARBA" id="ARBA00022737"/>
    </source>
</evidence>
<dbReference type="CDD" id="cd03270">
    <property type="entry name" value="ABC_UvrA_I"/>
    <property type="match status" value="1"/>
</dbReference>
<sequence length="790" mass="88054">MEEIKIQGARIHNLKNISLTIPKNKLVVITGISGSGKSSLAFDILFEEGKNQYLSSIGILAGLDREDRFDTMEGIGPTVAVRQNTIRQSNPRSTVGTKTTILNQLALIYASDGKVMEEYYKHLSPSFFLYTTADGMCLSCQGRGSYYDINLEHLIPDRKTTLSKIYESLQVTTGFLQLLKKKYGMYFDTPFWELPDDIRGEVVYGTYDNGKQSYCLERILRNAFEKGEDVEEVYEKTICPDCHGERIGKEARGVFLHGKRIGELGQMTLTSLLDFLNEIPEEELSQFSKNVVKKMKEKLKHLIQFRLGHLTLYREMSSLSGGEVQRIFLHIHLESRLDSLIYVFDEPMAGLHPSEKQSMIEAVKELRNLGNTVIVVEHDKEMIHHADYIIEIGPRAGVEGGEVVYQGNYEEYKSADTLLSQYFYGKRLMPERTATRHMLDISDCLILEHANTHYLKDLTVAFPLHVMVGIAGLSGSGKSSLIEDTLLRCLASAYKKNIACKKDIASKNNKIDELEHKKELSGKGDNTTSIKGVERISGFVKISQEPIGRSASSTPVSYIGVWDKIRELYAKQPEAKIRSMSAGHFSFHSKGACKDCGGSGYERIFLTSDFSVDKLCKTCHGKRFNEQSLSVHYNGKTIADVLAMSITNAISFFEDQNHIVKPLSILEKMGMGYLTLGQPSSSLSGGEAQRVKLAKELGRQLKGNMLYVLDEPTTGLSLYDTALLLQLLDQLVASGNSVIVIEHNVEVLKSCDYIIELGPEGGDKGGEIIAMGTPESLMTNPHSGTGRYLT</sequence>
<evidence type="ECO:0000256" key="2">
    <source>
        <dbReference type="ARBA" id="ARBA00022490"/>
    </source>
</evidence>
<dbReference type="SUPFAM" id="SSF52540">
    <property type="entry name" value="P-loop containing nucleoside triphosphate hydrolases"/>
    <property type="match status" value="2"/>
</dbReference>
<evidence type="ECO:0000313" key="15">
    <source>
        <dbReference type="EMBL" id="BCN29229.1"/>
    </source>
</evidence>
<dbReference type="GO" id="GO:0016887">
    <property type="term" value="F:ATP hydrolysis activity"/>
    <property type="evidence" value="ECO:0007669"/>
    <property type="project" value="InterPro"/>
</dbReference>
<keyword evidence="6" id="KW-0228">DNA excision</keyword>
<dbReference type="InterPro" id="IPR003439">
    <property type="entry name" value="ABC_transporter-like_ATP-bd"/>
</dbReference>
<keyword evidence="16" id="KW-1185">Reference proteome</keyword>
<feature type="domain" description="ABC transporter" evidence="14">
    <location>
        <begin position="1"/>
        <end position="419"/>
    </location>
</feature>
<evidence type="ECO:0000256" key="13">
    <source>
        <dbReference type="ARBA" id="ARBA00042156"/>
    </source>
</evidence>
<dbReference type="Gene3D" id="3.40.50.300">
    <property type="entry name" value="P-loop containing nucleotide triphosphate hydrolases"/>
    <property type="match status" value="3"/>
</dbReference>
<keyword evidence="4" id="KW-0547">Nucleotide-binding</keyword>
<proteinExistence type="inferred from homology"/>
<dbReference type="InterPro" id="IPR027417">
    <property type="entry name" value="P-loop_NTPase"/>
</dbReference>
<dbReference type="Gene3D" id="1.10.8.280">
    <property type="entry name" value="ABC transporter ATPase domain-like"/>
    <property type="match status" value="1"/>
</dbReference>
<evidence type="ECO:0000256" key="1">
    <source>
        <dbReference type="ARBA" id="ARBA00004496"/>
    </source>
</evidence>
<name>A0A7R7EI93_9FIRM</name>
<keyword evidence="5" id="KW-0227">DNA damage</keyword>
<evidence type="ECO:0000256" key="10">
    <source>
        <dbReference type="ARBA" id="ARBA00023204"/>
    </source>
</evidence>
<dbReference type="Gene3D" id="1.20.1580.10">
    <property type="entry name" value="ABC transporter ATPase like domain"/>
    <property type="match status" value="3"/>
</dbReference>
<evidence type="ECO:0000256" key="9">
    <source>
        <dbReference type="ARBA" id="ARBA00023125"/>
    </source>
</evidence>
<dbReference type="KEGG" id="ahb:bsdtb5_05240"/>
<keyword evidence="7" id="KW-0067">ATP-binding</keyword>
<dbReference type="PANTHER" id="PTHR43152">
    <property type="entry name" value="UVRABC SYSTEM PROTEIN A"/>
    <property type="match status" value="1"/>
</dbReference>
<evidence type="ECO:0000259" key="14">
    <source>
        <dbReference type="PROSITE" id="PS50893"/>
    </source>
</evidence>
<dbReference type="GO" id="GO:0004518">
    <property type="term" value="F:nuclease activity"/>
    <property type="evidence" value="ECO:0007669"/>
    <property type="project" value="UniProtKB-KW"/>
</dbReference>
<dbReference type="RefSeq" id="WP_271714514.1">
    <property type="nucleotide sequence ID" value="NZ_AP024169.1"/>
</dbReference>
<dbReference type="InterPro" id="IPR017871">
    <property type="entry name" value="ABC_transporter-like_CS"/>
</dbReference>
<comment type="subcellular location">
    <subcellularLocation>
        <location evidence="1">Cytoplasm</location>
    </subcellularLocation>
</comment>
<organism evidence="15 16">
    <name type="scientific">Anaeromicropila herbilytica</name>
    <dbReference type="NCBI Taxonomy" id="2785025"/>
    <lineage>
        <taxon>Bacteria</taxon>
        <taxon>Bacillati</taxon>
        <taxon>Bacillota</taxon>
        <taxon>Clostridia</taxon>
        <taxon>Lachnospirales</taxon>
        <taxon>Lachnospiraceae</taxon>
        <taxon>Anaeromicropila</taxon>
    </lineage>
</organism>